<evidence type="ECO:0000256" key="1">
    <source>
        <dbReference type="ARBA" id="ARBA00004136"/>
    </source>
</evidence>
<accession>A0A2Z6FB07</accession>
<dbReference type="GO" id="GO:0044177">
    <property type="term" value="C:host cell Golgi apparatus"/>
    <property type="evidence" value="ECO:0007669"/>
    <property type="project" value="UniProtKB-SubCell"/>
</dbReference>
<dbReference type="InterPro" id="IPR015971">
    <property type="entry name" value="Nucleocapsid_Phlebovirus"/>
</dbReference>
<protein>
    <recommendedName>
        <fullName evidence="7 17">Nucleoprotein</fullName>
    </recommendedName>
</protein>
<evidence type="ECO:0000256" key="13">
    <source>
        <dbReference type="ARBA" id="ARBA00023086"/>
    </source>
</evidence>
<proteinExistence type="inferred from homology"/>
<reference evidence="18" key="1">
    <citation type="journal article" date="2018" name="MSphere">
        <title>The Unique Phylogenetic Position of a Novel Tick-Borne Phlebovirus Ensures an Ixodid Origin of the Genus Phlebovirus.</title>
        <authorList>
            <person name="Matsuno K."/>
            <person name="Kajihara M."/>
            <person name="Nakao R."/>
            <person name="Nao N."/>
            <person name="Mori-Kajihara A."/>
            <person name="Muramatsu M."/>
            <person name="Qiu Y."/>
            <person name="Torii S."/>
            <person name="Igarashi M."/>
            <person name="Kasajima N."/>
            <person name="Mizuma K."/>
            <person name="Yoshii K."/>
            <person name="Sawa H."/>
            <person name="Sugimoto C."/>
            <person name="Takada A."/>
            <person name="Ebihara H."/>
        </authorList>
    </citation>
    <scope>NUCLEOTIDE SEQUENCE [LARGE SCALE GENOMIC DNA]</scope>
    <source>
        <strain evidence="18">MKW73</strain>
    </source>
</reference>
<comment type="subcellular location">
    <subcellularLocation>
        <location evidence="1">Host Golgi apparatus</location>
    </subcellularLocation>
    <subcellularLocation>
        <location evidence="3">Host cytoplasm</location>
    </subcellularLocation>
    <subcellularLocation>
        <location evidence="5">Host endoplasmic reticulum-Golgi intermediate compartment</location>
    </subcellularLocation>
    <subcellularLocation>
        <location evidence="2">Host nucleus</location>
    </subcellularLocation>
    <subcellularLocation>
        <location evidence="4 17">Virion</location>
    </subcellularLocation>
</comment>
<keyword evidence="10" id="KW-1040">Host Golgi apparatus</keyword>
<dbReference type="GO" id="GO:0042025">
    <property type="term" value="C:host cell nucleus"/>
    <property type="evidence" value="ECO:0007669"/>
    <property type="project" value="UniProtKB-SubCell"/>
</dbReference>
<comment type="similarity">
    <text evidence="6 17">Belongs to the phlebovirus nucleocapsid protein family.</text>
</comment>
<keyword evidence="8 17" id="KW-0167">Capsid protein</keyword>
<evidence type="ECO:0000256" key="14">
    <source>
        <dbReference type="ARBA" id="ARBA00023200"/>
    </source>
</evidence>
<evidence type="ECO:0000256" key="2">
    <source>
        <dbReference type="ARBA" id="ARBA00004147"/>
    </source>
</evidence>
<evidence type="ECO:0000313" key="18">
    <source>
        <dbReference type="EMBL" id="BBE15816.1"/>
    </source>
</evidence>
<evidence type="ECO:0000256" key="5">
    <source>
        <dbReference type="ARBA" id="ARBA00004452"/>
    </source>
</evidence>
<name>A0A2Z6FB07_9VIRU</name>
<evidence type="ECO:0000256" key="8">
    <source>
        <dbReference type="ARBA" id="ARBA00022561"/>
    </source>
</evidence>
<keyword evidence="19" id="KW-1185">Reference proteome</keyword>
<evidence type="ECO:0000256" key="6">
    <source>
        <dbReference type="ARBA" id="ARBA00005299"/>
    </source>
</evidence>
<gene>
    <name evidence="18" type="primary">N</name>
</gene>
<dbReference type="GeneID" id="41324492"/>
<evidence type="ECO:0000256" key="12">
    <source>
        <dbReference type="ARBA" id="ARBA00022884"/>
    </source>
</evidence>
<evidence type="ECO:0000256" key="9">
    <source>
        <dbReference type="ARBA" id="ARBA00022562"/>
    </source>
</evidence>
<dbReference type="KEGG" id="vg:41324492"/>
<keyword evidence="14" id="KW-1035">Host cytoplasm</keyword>
<dbReference type="GO" id="GO:0044172">
    <property type="term" value="C:host cell endoplasmic reticulum-Golgi intermediate compartment"/>
    <property type="evidence" value="ECO:0007669"/>
    <property type="project" value="UniProtKB-SubCell"/>
</dbReference>
<dbReference type="Proteomes" id="UP000288989">
    <property type="component" value="Genome"/>
</dbReference>
<evidence type="ECO:0000256" key="7">
    <source>
        <dbReference type="ARBA" id="ARBA00014389"/>
    </source>
</evidence>
<evidence type="ECO:0000313" key="19">
    <source>
        <dbReference type="Proteomes" id="UP000288989"/>
    </source>
</evidence>
<dbReference type="InterPro" id="IPR009522">
    <property type="entry name" value="Capsid_Phlebovir/Tenuivir"/>
</dbReference>
<evidence type="ECO:0000256" key="17">
    <source>
        <dbReference type="PIRNR" id="PIRNR003953"/>
    </source>
</evidence>
<dbReference type="Pfam" id="PF05733">
    <property type="entry name" value="Tenui_N"/>
    <property type="match status" value="1"/>
</dbReference>
<evidence type="ECO:0000256" key="15">
    <source>
        <dbReference type="ARBA" id="ARBA00023274"/>
    </source>
</evidence>
<keyword evidence="12 17" id="KW-0694">RNA-binding</keyword>
<keyword evidence="9" id="KW-1048">Host nucleus</keyword>
<keyword evidence="11 17" id="KW-0946">Virion</keyword>
<evidence type="ECO:0000256" key="3">
    <source>
        <dbReference type="ARBA" id="ARBA00004192"/>
    </source>
</evidence>
<evidence type="ECO:0000256" key="16">
    <source>
        <dbReference type="ARBA" id="ARBA00046628"/>
    </source>
</evidence>
<organism evidence="18 19">
    <name type="scientific">Mukawa virus</name>
    <dbReference type="NCBI Taxonomy" id="1569922"/>
    <lineage>
        <taxon>Viruses</taxon>
        <taxon>Riboviria</taxon>
        <taxon>Orthornavirae</taxon>
        <taxon>Negarnaviricota</taxon>
        <taxon>Polyploviricotina</taxon>
        <taxon>Bunyaviricetes</taxon>
        <taxon>Hareavirales</taxon>
        <taxon>Phenuiviridae</taxon>
        <taxon>Phlebovirus</taxon>
        <taxon>Phlebovirus mukawaense</taxon>
    </lineage>
</organism>
<dbReference type="RefSeq" id="YP_009666333.1">
    <property type="nucleotide sequence ID" value="NC_043511.1"/>
</dbReference>
<dbReference type="PIRSF" id="PIRSF003953">
    <property type="entry name" value="N_PhelboV"/>
    <property type="match status" value="1"/>
</dbReference>
<dbReference type="GO" id="GO:0019013">
    <property type="term" value="C:viral nucleocapsid"/>
    <property type="evidence" value="ECO:0007669"/>
    <property type="project" value="UniProtKB-UniRule"/>
</dbReference>
<keyword evidence="13 17" id="KW-0543">Viral nucleoprotein</keyword>
<evidence type="ECO:0000256" key="4">
    <source>
        <dbReference type="ARBA" id="ARBA00004328"/>
    </source>
</evidence>
<sequence>MSGKNYAKIALEFGGEVIDGDFIKSIAEECAYQGFDPIKIMELIQTRGQDTWKEDCIRMIVLNLTRGNKPDKMLTRMAESGKAKLNVLIRKYKLKSGKPGKDDLTLARVSAVLAPWTCKVIAHLENMLPVVGSAMDNHSQTYPRPMMHPSFGGLIDASLSRDDLTALVDAHKLYLYHFAQVINRDLRGKTKADIEASFDQPLKAAMGSNFFSDKEKRDVLMDLGLVDLNGKVNSHVRRAADKYRQLV</sequence>
<keyword evidence="15 17" id="KW-0687">Ribonucleoprotein</keyword>
<dbReference type="GO" id="GO:1990904">
    <property type="term" value="C:ribonucleoprotein complex"/>
    <property type="evidence" value="ECO:0007669"/>
    <property type="project" value="UniProtKB-KW"/>
</dbReference>
<evidence type="ECO:0000256" key="11">
    <source>
        <dbReference type="ARBA" id="ARBA00022844"/>
    </source>
</evidence>
<dbReference type="EMBL" id="LC063769">
    <property type="protein sequence ID" value="BBE15816.1"/>
    <property type="molecule type" value="Viral_cRNA"/>
</dbReference>
<comment type="subunit">
    <text evidence="16">Homodimer. Homohexamer; ring-shaped, necessary to form the nucleocapsid. Homopentamers; opened pentamers in solution. Binds to viral genomic RNA. Interacts with glycoprotein Gn; this interaction allows packaging of nucleocapsids into virions.</text>
</comment>
<dbReference type="GO" id="GO:0003723">
    <property type="term" value="F:RNA binding"/>
    <property type="evidence" value="ECO:0007669"/>
    <property type="project" value="UniProtKB-UniRule"/>
</dbReference>
<evidence type="ECO:0000256" key="10">
    <source>
        <dbReference type="ARBA" id="ARBA00022812"/>
    </source>
</evidence>